<evidence type="ECO:0000256" key="4">
    <source>
        <dbReference type="ARBA" id="ARBA00022840"/>
    </source>
</evidence>
<dbReference type="InterPro" id="IPR009008">
    <property type="entry name" value="Val/Leu/Ile-tRNA-synth_edit"/>
</dbReference>
<dbReference type="EC" id="6.1.1.5" evidence="1"/>
<gene>
    <name evidence="11" type="ORF">CFX0092_A0637</name>
</gene>
<dbReference type="GO" id="GO:0004822">
    <property type="term" value="F:isoleucine-tRNA ligase activity"/>
    <property type="evidence" value="ECO:0007669"/>
    <property type="project" value="UniProtKB-EC"/>
</dbReference>
<feature type="domain" description="Aminoacyl-tRNA synthetase class Ia" evidence="9">
    <location>
        <begin position="181"/>
        <end position="701"/>
    </location>
</feature>
<dbReference type="GO" id="GO:0005524">
    <property type="term" value="F:ATP binding"/>
    <property type="evidence" value="ECO:0007669"/>
    <property type="project" value="UniProtKB-KW"/>
</dbReference>
<keyword evidence="6" id="KW-0030">Aminoacyl-tRNA synthetase</keyword>
<dbReference type="GO" id="GO:0000049">
    <property type="term" value="F:tRNA binding"/>
    <property type="evidence" value="ECO:0007669"/>
    <property type="project" value="InterPro"/>
</dbReference>
<keyword evidence="2 11" id="KW-0436">Ligase</keyword>
<dbReference type="CDD" id="cd07961">
    <property type="entry name" value="Anticodon_Ia_Ile_ABEc"/>
    <property type="match status" value="1"/>
</dbReference>
<evidence type="ECO:0000313" key="12">
    <source>
        <dbReference type="Proteomes" id="UP000215027"/>
    </source>
</evidence>
<keyword evidence="4" id="KW-0067">ATP-binding</keyword>
<dbReference type="PANTHER" id="PTHR42780:SF1">
    <property type="entry name" value="ISOLEUCINE--TRNA LIGASE, CYTOPLASMIC"/>
    <property type="match status" value="1"/>
</dbReference>
<evidence type="ECO:0000256" key="8">
    <source>
        <dbReference type="ARBA" id="ARBA00048359"/>
    </source>
</evidence>
<dbReference type="Pfam" id="PF19302">
    <property type="entry name" value="DUF5915"/>
    <property type="match status" value="1"/>
</dbReference>
<evidence type="ECO:0000256" key="7">
    <source>
        <dbReference type="ARBA" id="ARBA00025217"/>
    </source>
</evidence>
<dbReference type="SUPFAM" id="SSF52374">
    <property type="entry name" value="Nucleotidylyl transferase"/>
    <property type="match status" value="1"/>
</dbReference>
<comment type="catalytic activity">
    <reaction evidence="8">
        <text>tRNA(Ile) + L-isoleucine + ATP = L-isoleucyl-tRNA(Ile) + AMP + diphosphate</text>
        <dbReference type="Rhea" id="RHEA:11060"/>
        <dbReference type="Rhea" id="RHEA-COMP:9666"/>
        <dbReference type="Rhea" id="RHEA-COMP:9695"/>
        <dbReference type="ChEBI" id="CHEBI:30616"/>
        <dbReference type="ChEBI" id="CHEBI:33019"/>
        <dbReference type="ChEBI" id="CHEBI:58045"/>
        <dbReference type="ChEBI" id="CHEBI:78442"/>
        <dbReference type="ChEBI" id="CHEBI:78528"/>
        <dbReference type="ChEBI" id="CHEBI:456215"/>
        <dbReference type="EC" id="6.1.1.5"/>
    </reaction>
</comment>
<dbReference type="Gene3D" id="1.10.730.10">
    <property type="entry name" value="Isoleucyl-tRNA Synthetase, Domain 1"/>
    <property type="match status" value="1"/>
</dbReference>
<dbReference type="InterPro" id="IPR009080">
    <property type="entry name" value="tRNAsynth_Ia_anticodon-bd"/>
</dbReference>
<dbReference type="OrthoDB" id="9810365at2"/>
<dbReference type="InterPro" id="IPR002301">
    <property type="entry name" value="Ile-tRNA-ligase"/>
</dbReference>
<dbReference type="Pfam" id="PF08264">
    <property type="entry name" value="Anticodon_1"/>
    <property type="match status" value="1"/>
</dbReference>
<dbReference type="Gene3D" id="3.90.740.10">
    <property type="entry name" value="Valyl/Leucyl/Isoleucyl-tRNA synthetase, editing domain"/>
    <property type="match status" value="1"/>
</dbReference>
<proteinExistence type="predicted"/>
<feature type="domain" description="Methionyl/Valyl/Leucyl/Isoleucyl-tRNA synthetase anticodon-binding" evidence="10">
    <location>
        <begin position="761"/>
        <end position="902"/>
    </location>
</feature>
<dbReference type="Gene3D" id="3.40.50.620">
    <property type="entry name" value="HUPs"/>
    <property type="match status" value="2"/>
</dbReference>
<evidence type="ECO:0000259" key="10">
    <source>
        <dbReference type="Pfam" id="PF08264"/>
    </source>
</evidence>
<dbReference type="PRINTS" id="PR00984">
    <property type="entry name" value="TRNASYNTHILE"/>
</dbReference>
<evidence type="ECO:0000259" key="9">
    <source>
        <dbReference type="Pfam" id="PF00133"/>
    </source>
</evidence>
<dbReference type="EMBL" id="LN890655">
    <property type="protein sequence ID" value="CUS02515.2"/>
    <property type="molecule type" value="Genomic_DNA"/>
</dbReference>
<dbReference type="PANTHER" id="PTHR42780">
    <property type="entry name" value="SOLEUCYL-TRNA SYNTHETASE"/>
    <property type="match status" value="1"/>
</dbReference>
<evidence type="ECO:0000256" key="6">
    <source>
        <dbReference type="ARBA" id="ARBA00023146"/>
    </source>
</evidence>
<dbReference type="SUPFAM" id="SSF47323">
    <property type="entry name" value="Anticodon-binding domain of a subclass of class I aminoacyl-tRNA synthetases"/>
    <property type="match status" value="1"/>
</dbReference>
<reference evidence="11" key="1">
    <citation type="submission" date="2016-01" db="EMBL/GenBank/DDBJ databases">
        <authorList>
            <person name="Mcilroy J.S."/>
            <person name="Karst M S."/>
            <person name="Albertsen M."/>
        </authorList>
    </citation>
    <scope>NUCLEOTIDE SEQUENCE</scope>
    <source>
        <strain evidence="11">Cfx-K</strain>
    </source>
</reference>
<keyword evidence="5" id="KW-0648">Protein biosynthesis</keyword>
<dbReference type="Pfam" id="PF00133">
    <property type="entry name" value="tRNA-synt_1"/>
    <property type="match status" value="2"/>
</dbReference>
<dbReference type="RefSeq" id="WP_095042120.1">
    <property type="nucleotide sequence ID" value="NZ_LN890655.1"/>
</dbReference>
<dbReference type="SUPFAM" id="SSF50677">
    <property type="entry name" value="ValRS/IleRS/LeuRS editing domain"/>
    <property type="match status" value="1"/>
</dbReference>
<dbReference type="KEGG" id="pbf:CFX0092_A0637"/>
<dbReference type="Proteomes" id="UP000215027">
    <property type="component" value="Chromosome I"/>
</dbReference>
<evidence type="ECO:0000256" key="3">
    <source>
        <dbReference type="ARBA" id="ARBA00022741"/>
    </source>
</evidence>
<dbReference type="GO" id="GO:0002161">
    <property type="term" value="F:aminoacyl-tRNA deacylase activity"/>
    <property type="evidence" value="ECO:0007669"/>
    <property type="project" value="InterPro"/>
</dbReference>
<name>A0A160T1U5_9CHLR</name>
<dbReference type="InterPro" id="IPR023586">
    <property type="entry name" value="Ile-tRNA-ligase_type2"/>
</dbReference>
<keyword evidence="12" id="KW-1185">Reference proteome</keyword>
<evidence type="ECO:0000256" key="1">
    <source>
        <dbReference type="ARBA" id="ARBA00013165"/>
    </source>
</evidence>
<dbReference type="InterPro" id="IPR013155">
    <property type="entry name" value="M/V/L/I-tRNA-synth_anticd-bd"/>
</dbReference>
<feature type="domain" description="Aminoacyl-tRNA synthetase class Ia" evidence="9">
    <location>
        <begin position="19"/>
        <end position="153"/>
    </location>
</feature>
<dbReference type="InterPro" id="IPR014729">
    <property type="entry name" value="Rossmann-like_a/b/a_fold"/>
</dbReference>
<evidence type="ECO:0000256" key="2">
    <source>
        <dbReference type="ARBA" id="ARBA00022598"/>
    </source>
</evidence>
<protein>
    <recommendedName>
        <fullName evidence="1">isoleucine--tRNA ligase</fullName>
        <ecNumber evidence="1">6.1.1.5</ecNumber>
    </recommendedName>
</protein>
<evidence type="ECO:0000313" key="11">
    <source>
        <dbReference type="EMBL" id="CUS02515.2"/>
    </source>
</evidence>
<comment type="function">
    <text evidence="7">Catalyzes the attachment of isoleucine to tRNA(Ile). As IleRS can inadvertently accommodate and process structurally similar amino acids such as valine, to avoid such errors it has two additional distinct tRNA(Ile)-dependent editing activities. One activity is designated as 'pretransfer' editing and involves the hydrolysis of activated Val-AMP. The other activity is designated 'posttransfer' editing and involves deacylation of mischarged Val-tRNA(Ile).</text>
</comment>
<evidence type="ECO:0000256" key="5">
    <source>
        <dbReference type="ARBA" id="ARBA00022917"/>
    </source>
</evidence>
<accession>A0A160T1U5</accession>
<keyword evidence="3" id="KW-0547">Nucleotide-binding</keyword>
<dbReference type="InterPro" id="IPR002300">
    <property type="entry name" value="aa-tRNA-synth_Ia"/>
</dbReference>
<organism evidence="11 12">
    <name type="scientific">Candidatus Promineifilum breve</name>
    <dbReference type="NCBI Taxonomy" id="1806508"/>
    <lineage>
        <taxon>Bacteria</taxon>
        <taxon>Bacillati</taxon>
        <taxon>Chloroflexota</taxon>
        <taxon>Ardenticatenia</taxon>
        <taxon>Candidatus Promineifilales</taxon>
        <taxon>Candidatus Promineifilaceae</taxon>
        <taxon>Candidatus Promineifilum</taxon>
    </lineage>
</organism>
<dbReference type="GO" id="GO:0006428">
    <property type="term" value="P:isoleucyl-tRNA aminoacylation"/>
    <property type="evidence" value="ECO:0007669"/>
    <property type="project" value="InterPro"/>
</dbReference>
<dbReference type="AlphaFoldDB" id="A0A160T1U5"/>
<dbReference type="InterPro" id="IPR033709">
    <property type="entry name" value="Anticodon_Ile_ABEc"/>
</dbReference>
<sequence length="1127" mass="126793">MSFQSVSNKVDFVALEQDILAFWREIDAFNELRRLRAATEAEHGIFSFIDGPITANNPMGVHHAWGRTYKDLYQRYQAMQGKNQRWQNGFDCQGLWVEVNAEKELGFKTKRDIERMGLAEFVKFCKSRVLKFAAVQTEQSMRLGYWMDWNDPELLRRLSSLMNEAPDQVITVAGPHGPVTDTVEQIVARLGLRELGGSYFTFSNENNYLIWRFLKQCYENGWVYKGKDVMPWCPRCGTAISQHEIVTDGYFDVTHESVFVRLPLLGRENEALLVWTTTPWTLTSNVAAAVGPELDYVQVRAEDGWTYYLAEAAMKNTLLGKNNEITGVLKGADLVGWEYSGPFDDLPQVQQTFAEAGYTHRVVPWREVGAEEGTGIVHIAPGCGAEDFALGKEHNLPIVAPLDENSVYANGFGWLTGREVLGVADDIFAVLRESGRLYRKQKYTHRYPHCWRCGSELVYRLVDEWFISMGPVYDKPRHELTAAEKRASLRYQIMDRVDQINWFPGFGREREMDWLRNMHDWMISKKRYYGLALPIYECDQCGGFTVIGSEDELQERAVEGWEDFAGHTPHRPYIDAVKIACPHCGGKAGRIPDVGNPWLDAGIVGFSTLEYRRDPAHWDKWYPADLITESFPGQFRNWFYSVLAQSTVLSDEPPFRNLFGYATLYAEDGREMHKSWGNMIEFNEAAERMGADTMRWLYAGARPEQNLPFGYHRGDETRRRFLIPLWNVYSFFVTYANADGWTPDADSGRLTSPVAANAQLDRWIVARLDEATLDARAALDQFDAEKAVAVLEMLLDDLSNWYVRRSRRRFWKSEADADKQAAYATLYHVLVEFVRLLAPFIPFTAEAMYQNLVRGVDAAAPASVHHTLYPAADATALDHRLLDKMRLAIDAAALGRSARGASGKLRQPLSRAKVFVGSQQQRDDLRELADVVAEEINVKAIEIVSEVGELVSYKLLPNNRALGPKLGKAFPAVRDALLALDPAAAAVALQAGEALAVRVDGQVYHLSGDDVLVQTEPLGELAVAGGKGVTVAVDTHLTPELVHEGYARDMVRAVNSLRKDAGLDISDRIALAYEAGDDVAAAIVNFNDFIAGETLAVELMAGTLDDATVCMRAEVGDERVILTMRKR</sequence>